<dbReference type="Proteomes" id="UP000475666">
    <property type="component" value="Unassembled WGS sequence"/>
</dbReference>
<dbReference type="InterPro" id="IPR038637">
    <property type="entry name" value="NPCBM_sf"/>
</dbReference>
<name>A0A6G3TR80_9ACTN</name>
<accession>A0A6G3TR80</accession>
<feature type="region of interest" description="Disordered" evidence="1">
    <location>
        <begin position="1"/>
        <end position="33"/>
    </location>
</feature>
<dbReference type="AlphaFoldDB" id="A0A6G3TR80"/>
<dbReference type="RefSeq" id="WP_203697793.1">
    <property type="nucleotide sequence ID" value="NZ_JAAGMQ010001139.1"/>
</dbReference>
<gene>
    <name evidence="3" type="ORF">G3I66_38645</name>
</gene>
<dbReference type="Gene3D" id="2.60.120.1060">
    <property type="entry name" value="NPCBM/NEW2 domain"/>
    <property type="match status" value="1"/>
</dbReference>
<feature type="non-terminal residue" evidence="3">
    <location>
        <position position="1"/>
    </location>
</feature>
<dbReference type="InterPro" id="IPR013222">
    <property type="entry name" value="Glyco_hyd_98_carb-bd"/>
</dbReference>
<evidence type="ECO:0000259" key="2">
    <source>
        <dbReference type="SMART" id="SM00776"/>
    </source>
</evidence>
<reference evidence="3 4" key="1">
    <citation type="submission" date="2020-01" db="EMBL/GenBank/DDBJ databases">
        <title>Insect and environment-associated Actinomycetes.</title>
        <authorList>
            <person name="Currrie C."/>
            <person name="Chevrette M."/>
            <person name="Carlson C."/>
            <person name="Stubbendieck R."/>
            <person name="Wendt-Pienkowski E."/>
        </authorList>
    </citation>
    <scope>NUCLEOTIDE SEQUENCE [LARGE SCALE GENOMIC DNA]</scope>
    <source>
        <strain evidence="3 4">SID7739</strain>
    </source>
</reference>
<comment type="caution">
    <text evidence="3">The sequence shown here is derived from an EMBL/GenBank/DDBJ whole genome shotgun (WGS) entry which is preliminary data.</text>
</comment>
<sequence>PTPPPKPKPKPKPTPTPTPPPPPPSSPPPVPTVYQWSELAYDVSGDGTGPEMRLAGSSWVWQRSDLSVDDVSYAHGVTVNGRSSVTIDLNRECSAYDALAGVDDLTMKLGKVHFSVYADDVPLWNSGMVKGGGPAVPVHVDITGRETLRLVTEPHSHFDSLALADWAQSRFTCA</sequence>
<evidence type="ECO:0000313" key="3">
    <source>
        <dbReference type="EMBL" id="NEC39036.1"/>
    </source>
</evidence>
<organism evidence="3 4">
    <name type="scientific">Streptomyces rubrogriseus</name>
    <dbReference type="NCBI Taxonomy" id="194673"/>
    <lineage>
        <taxon>Bacteria</taxon>
        <taxon>Bacillati</taxon>
        <taxon>Actinomycetota</taxon>
        <taxon>Actinomycetes</taxon>
        <taxon>Kitasatosporales</taxon>
        <taxon>Streptomycetaceae</taxon>
        <taxon>Streptomyces</taxon>
        <taxon>Streptomyces violaceoruber group</taxon>
    </lineage>
</organism>
<dbReference type="SMART" id="SM00776">
    <property type="entry name" value="NPCBM"/>
    <property type="match status" value="1"/>
</dbReference>
<dbReference type="SUPFAM" id="SSF49785">
    <property type="entry name" value="Galactose-binding domain-like"/>
    <property type="match status" value="1"/>
</dbReference>
<dbReference type="Pfam" id="PF08305">
    <property type="entry name" value="NPCBM"/>
    <property type="match status" value="1"/>
</dbReference>
<evidence type="ECO:0000313" key="4">
    <source>
        <dbReference type="Proteomes" id="UP000475666"/>
    </source>
</evidence>
<dbReference type="InterPro" id="IPR008979">
    <property type="entry name" value="Galactose-bd-like_sf"/>
</dbReference>
<protein>
    <submittedName>
        <fullName evidence="3">RNA polymerase subunit sigma-24</fullName>
    </submittedName>
</protein>
<feature type="compositionally biased region" description="Pro residues" evidence="1">
    <location>
        <begin position="1"/>
        <end position="31"/>
    </location>
</feature>
<evidence type="ECO:0000256" key="1">
    <source>
        <dbReference type="SAM" id="MobiDB-lite"/>
    </source>
</evidence>
<proteinExistence type="predicted"/>
<feature type="domain" description="Glycosyl hydrolase family 98 putative carbohydrate-binding module" evidence="2">
    <location>
        <begin position="29"/>
        <end position="173"/>
    </location>
</feature>
<dbReference type="EMBL" id="JAAGMQ010001139">
    <property type="protein sequence ID" value="NEC39036.1"/>
    <property type="molecule type" value="Genomic_DNA"/>
</dbReference>